<gene>
    <name evidence="4" type="primary">LOC106117336</name>
    <name evidence="2" type="ORF">RR46_08850</name>
</gene>
<dbReference type="GeneID" id="106117336"/>
<dbReference type="SMART" id="SM00225">
    <property type="entry name" value="BTB"/>
    <property type="match status" value="1"/>
</dbReference>
<dbReference type="InterPro" id="IPR011333">
    <property type="entry name" value="SKP1/BTB/POZ_sf"/>
</dbReference>
<dbReference type="Gene3D" id="3.30.710.10">
    <property type="entry name" value="Potassium Channel Kv1.1, Chain A"/>
    <property type="match status" value="1"/>
</dbReference>
<dbReference type="CDD" id="cd18186">
    <property type="entry name" value="BTB_POZ_ZBTB_KLHL-like"/>
    <property type="match status" value="1"/>
</dbReference>
<accession>A0A194PPM1</accession>
<dbReference type="Proteomes" id="UP000053268">
    <property type="component" value="Unassembled WGS sequence"/>
</dbReference>
<dbReference type="SUPFAM" id="SSF54695">
    <property type="entry name" value="POZ domain"/>
    <property type="match status" value="1"/>
</dbReference>
<dbReference type="InterPro" id="IPR000210">
    <property type="entry name" value="BTB/POZ_dom"/>
</dbReference>
<dbReference type="RefSeq" id="XP_013167049.1">
    <property type="nucleotide sequence ID" value="XM_013311595.1"/>
</dbReference>
<sequence>MECDGSIVTYNIDNCCQTVNAKWLCLEDIYHKFHRPNFYDIGCTYIADIPDHRFIYTTSQVGNIFLLQLFVSSPQEGSINVTVSNSNEMTFDKKTSNVYLDKSMTNFQVLRVGEREASTGFVTTYSFNELDVECLKDKTLYIAITFKNSQRIDINSSTMDFGDLLNDPVGADFTIESLDGEKFPVHKLLLAGQSEVFKAMLKEETAESQNSYVKLVDVGKEDLQCILEFIYSGTVKDLESKNCYNLLMLADRFNLNGLKEITQHALCYQLTHDSALEILVLSDMYNANHLKMEALKFIKKYNCILDSTFFDEIKNVDLVRELCRFLAI</sequence>
<reference evidence="2 3" key="1">
    <citation type="journal article" date="2015" name="Nat. Commun.">
        <title>Outbred genome sequencing and CRISPR/Cas9 gene editing in butterflies.</title>
        <authorList>
            <person name="Li X."/>
            <person name="Fan D."/>
            <person name="Zhang W."/>
            <person name="Liu G."/>
            <person name="Zhang L."/>
            <person name="Zhao L."/>
            <person name="Fang X."/>
            <person name="Chen L."/>
            <person name="Dong Y."/>
            <person name="Chen Y."/>
            <person name="Ding Y."/>
            <person name="Zhao R."/>
            <person name="Feng M."/>
            <person name="Zhu Y."/>
            <person name="Feng Y."/>
            <person name="Jiang X."/>
            <person name="Zhu D."/>
            <person name="Xiang H."/>
            <person name="Feng X."/>
            <person name="Li S."/>
            <person name="Wang J."/>
            <person name="Zhang G."/>
            <person name="Kronforst M.R."/>
            <person name="Wang W."/>
        </authorList>
    </citation>
    <scope>NUCLEOTIDE SEQUENCE [LARGE SCALE GENOMIC DNA]</scope>
    <source>
        <strain evidence="2">Ya'a_city_454_Px</strain>
        <tissue evidence="2">Whole body</tissue>
    </source>
</reference>
<dbReference type="EMBL" id="KQ459596">
    <property type="protein sequence ID" value="KPI95391.1"/>
    <property type="molecule type" value="Genomic_DNA"/>
</dbReference>
<dbReference type="KEGG" id="pxu:106117336"/>
<dbReference type="PANTHER" id="PTHR24413">
    <property type="entry name" value="SPECKLE-TYPE POZ PROTEIN"/>
    <property type="match status" value="1"/>
</dbReference>
<dbReference type="STRING" id="66420.A0A194PPM1"/>
<dbReference type="AlphaFoldDB" id="A0A194PPM1"/>
<organism evidence="2 3">
    <name type="scientific">Papilio xuthus</name>
    <name type="common">Asian swallowtail butterfly</name>
    <dbReference type="NCBI Taxonomy" id="66420"/>
    <lineage>
        <taxon>Eukaryota</taxon>
        <taxon>Metazoa</taxon>
        <taxon>Ecdysozoa</taxon>
        <taxon>Arthropoda</taxon>
        <taxon>Hexapoda</taxon>
        <taxon>Insecta</taxon>
        <taxon>Pterygota</taxon>
        <taxon>Neoptera</taxon>
        <taxon>Endopterygota</taxon>
        <taxon>Lepidoptera</taxon>
        <taxon>Glossata</taxon>
        <taxon>Ditrysia</taxon>
        <taxon>Papilionoidea</taxon>
        <taxon>Papilionidae</taxon>
        <taxon>Papilioninae</taxon>
        <taxon>Papilio</taxon>
    </lineage>
</organism>
<name>A0A194PPM1_PAPXU</name>
<proteinExistence type="predicted"/>
<evidence type="ECO:0000313" key="2">
    <source>
        <dbReference type="EMBL" id="KPI95391.1"/>
    </source>
</evidence>
<evidence type="ECO:0000259" key="1">
    <source>
        <dbReference type="PROSITE" id="PS50097"/>
    </source>
</evidence>
<feature type="domain" description="BTB" evidence="1">
    <location>
        <begin position="171"/>
        <end position="239"/>
    </location>
</feature>
<dbReference type="PROSITE" id="PS50097">
    <property type="entry name" value="BTB"/>
    <property type="match status" value="1"/>
</dbReference>
<keyword evidence="3" id="KW-1185">Reference proteome</keyword>
<reference evidence="4" key="2">
    <citation type="submission" date="2025-04" db="UniProtKB">
        <authorList>
            <consortium name="RefSeq"/>
        </authorList>
    </citation>
    <scope>IDENTIFICATION</scope>
</reference>
<dbReference type="Pfam" id="PF00651">
    <property type="entry name" value="BTB"/>
    <property type="match status" value="1"/>
</dbReference>
<dbReference type="OrthoDB" id="684045at2759"/>
<dbReference type="Proteomes" id="UP000694872">
    <property type="component" value="Unplaced"/>
</dbReference>
<evidence type="ECO:0000313" key="4">
    <source>
        <dbReference type="RefSeq" id="XP_013167049.1"/>
    </source>
</evidence>
<evidence type="ECO:0000313" key="3">
    <source>
        <dbReference type="Proteomes" id="UP000053268"/>
    </source>
</evidence>
<protein>
    <submittedName>
        <fullName evidence="4">BTB/POZ and MATH domain-containing protein 2-like</fullName>
    </submittedName>
    <submittedName>
        <fullName evidence="2">Protein roadkill</fullName>
    </submittedName>
</protein>